<dbReference type="EMBL" id="FQWM01000008">
    <property type="protein sequence ID" value="SHH73808.1"/>
    <property type="molecule type" value="Genomic_DNA"/>
</dbReference>
<protein>
    <recommendedName>
        <fullName evidence="3">Cell division protein FtsL</fullName>
    </recommendedName>
</protein>
<accession>A0A1M5VF85</accession>
<organism evidence="1 2">
    <name type="scientific">Cognatishimia maritima</name>
    <dbReference type="NCBI Taxonomy" id="870908"/>
    <lineage>
        <taxon>Bacteria</taxon>
        <taxon>Pseudomonadati</taxon>
        <taxon>Pseudomonadota</taxon>
        <taxon>Alphaproteobacteria</taxon>
        <taxon>Rhodobacterales</taxon>
        <taxon>Paracoccaceae</taxon>
        <taxon>Cognatishimia</taxon>
    </lineage>
</organism>
<dbReference type="OrthoDB" id="7165680at2"/>
<keyword evidence="2" id="KW-1185">Reference proteome</keyword>
<dbReference type="RefSeq" id="WP_072793974.1">
    <property type="nucleotide sequence ID" value="NZ_FQWM01000008.1"/>
</dbReference>
<sequence>MRGLMYVLTVMTVIGLAFWAYRENYTTQTALDDAQTLQRQIGEARNRLAVLRAEWAYLNRPDRLRDLADLNFERLQLLPLRPDQFGRIEQVAYPPLDGAIIDGIIEVSNQEGL</sequence>
<dbReference type="Proteomes" id="UP000184211">
    <property type="component" value="Unassembled WGS sequence"/>
</dbReference>
<name>A0A1M5VF85_9RHOB</name>
<dbReference type="STRING" id="870908.SAMN04488044_3144"/>
<gene>
    <name evidence="1" type="ORF">SAMN04488044_3144</name>
</gene>
<evidence type="ECO:0000313" key="2">
    <source>
        <dbReference type="Proteomes" id="UP000184211"/>
    </source>
</evidence>
<proteinExistence type="predicted"/>
<evidence type="ECO:0000313" key="1">
    <source>
        <dbReference type="EMBL" id="SHH73808.1"/>
    </source>
</evidence>
<evidence type="ECO:0008006" key="3">
    <source>
        <dbReference type="Google" id="ProtNLM"/>
    </source>
</evidence>
<dbReference type="AlphaFoldDB" id="A0A1M5VF85"/>
<reference evidence="2" key="1">
    <citation type="submission" date="2016-11" db="EMBL/GenBank/DDBJ databases">
        <authorList>
            <person name="Varghese N."/>
            <person name="Submissions S."/>
        </authorList>
    </citation>
    <scope>NUCLEOTIDE SEQUENCE [LARGE SCALE GENOMIC DNA]</scope>
    <source>
        <strain evidence="2">DSM 28223</strain>
    </source>
</reference>